<reference evidence="1" key="1">
    <citation type="journal article" date="2020" name="Stud. Mycol.">
        <title>101 Dothideomycetes genomes: a test case for predicting lifestyles and emergence of pathogens.</title>
        <authorList>
            <person name="Haridas S."/>
            <person name="Albert R."/>
            <person name="Binder M."/>
            <person name="Bloem J."/>
            <person name="Labutti K."/>
            <person name="Salamov A."/>
            <person name="Andreopoulos B."/>
            <person name="Baker S."/>
            <person name="Barry K."/>
            <person name="Bills G."/>
            <person name="Bluhm B."/>
            <person name="Cannon C."/>
            <person name="Castanera R."/>
            <person name="Culley D."/>
            <person name="Daum C."/>
            <person name="Ezra D."/>
            <person name="Gonzalez J."/>
            <person name="Henrissat B."/>
            <person name="Kuo A."/>
            <person name="Liang C."/>
            <person name="Lipzen A."/>
            <person name="Lutzoni F."/>
            <person name="Magnuson J."/>
            <person name="Mondo S."/>
            <person name="Nolan M."/>
            <person name="Ohm R."/>
            <person name="Pangilinan J."/>
            <person name="Park H.-J."/>
            <person name="Ramirez L."/>
            <person name="Alfaro M."/>
            <person name="Sun H."/>
            <person name="Tritt A."/>
            <person name="Yoshinaga Y."/>
            <person name="Zwiers L.-H."/>
            <person name="Turgeon B."/>
            <person name="Goodwin S."/>
            <person name="Spatafora J."/>
            <person name="Crous P."/>
            <person name="Grigoriev I."/>
        </authorList>
    </citation>
    <scope>NUCLEOTIDE SEQUENCE</scope>
    <source>
        <strain evidence="1">CBS 161.51</strain>
    </source>
</reference>
<dbReference type="Proteomes" id="UP000800038">
    <property type="component" value="Unassembled WGS sequence"/>
</dbReference>
<sequence length="476" mass="53276">MASANATYGSQANHRMRPVYIDVLSSQAFYTSGDHVQGNLRVDPSQRPTRISIIFKGLSSIHDTHAKGAHPDFFRMSQELFVTSGAGQNFDILRKGTASDGKVELPFCFTFPLNVSLAPPADKNWFYSEDSYHHPRFQHSPGFPLPPSFNPPTHGIAPVGPRIVYRLEARMDSSVSGSPRSKVRQELNFIPPAPEYHLSLLQPDLSFGISLPKQYSHQKLIRTRKLYPDYANSSKMDKFKHKLVEKELFFGPKSFSEVPYVKFNIFATSARVLVIGSPVPVIITVQHLQRSESLPNPPDLFLRRVRVQLHSVLSTFVPARPTDSETVDVNTDVVTIFEKKLDKGNAWLLYDGLNLLDVGDVELANDKITPSFTSYGLNLEHELQVEIWGECADREFLGLVCKTPVQIVTHWHSRQGYHEMDPMTGAYETDSTAGAQEVNSESATQESEVRLPAYDFDFGSLATSLEARVPPPPYVG</sequence>
<name>A0A6A5SQ78_9PLEO</name>
<evidence type="ECO:0000313" key="2">
    <source>
        <dbReference type="Proteomes" id="UP000800038"/>
    </source>
</evidence>
<dbReference type="OrthoDB" id="5349440at2759"/>
<accession>A0A6A5SQ78</accession>
<keyword evidence="2" id="KW-1185">Reference proteome</keyword>
<gene>
    <name evidence="1" type="ORF">EJ02DRAFT_403632</name>
</gene>
<protein>
    <recommendedName>
        <fullName evidence="3">Arrestin-like N-terminal domain-containing protein</fullName>
    </recommendedName>
</protein>
<organism evidence="1 2">
    <name type="scientific">Clathrospora elynae</name>
    <dbReference type="NCBI Taxonomy" id="706981"/>
    <lineage>
        <taxon>Eukaryota</taxon>
        <taxon>Fungi</taxon>
        <taxon>Dikarya</taxon>
        <taxon>Ascomycota</taxon>
        <taxon>Pezizomycotina</taxon>
        <taxon>Dothideomycetes</taxon>
        <taxon>Pleosporomycetidae</taxon>
        <taxon>Pleosporales</taxon>
        <taxon>Diademaceae</taxon>
        <taxon>Clathrospora</taxon>
    </lineage>
</organism>
<dbReference type="AlphaFoldDB" id="A0A6A5SQ78"/>
<dbReference type="Gene3D" id="2.60.40.640">
    <property type="match status" value="1"/>
</dbReference>
<proteinExistence type="predicted"/>
<dbReference type="EMBL" id="ML976041">
    <property type="protein sequence ID" value="KAF1941920.1"/>
    <property type="molecule type" value="Genomic_DNA"/>
</dbReference>
<evidence type="ECO:0000313" key="1">
    <source>
        <dbReference type="EMBL" id="KAF1941920.1"/>
    </source>
</evidence>
<dbReference type="InterPro" id="IPR014752">
    <property type="entry name" value="Arrestin-like_C"/>
</dbReference>
<evidence type="ECO:0008006" key="3">
    <source>
        <dbReference type="Google" id="ProtNLM"/>
    </source>
</evidence>